<dbReference type="SUPFAM" id="SSF53254">
    <property type="entry name" value="Phosphoglycerate mutase-like"/>
    <property type="match status" value="1"/>
</dbReference>
<dbReference type="AlphaFoldDB" id="A0A7S3E5M2"/>
<evidence type="ECO:0000313" key="4">
    <source>
        <dbReference type="EMBL" id="CAE0032806.1"/>
    </source>
</evidence>
<dbReference type="PANTHER" id="PTHR11567">
    <property type="entry name" value="ACID PHOSPHATASE-RELATED"/>
    <property type="match status" value="1"/>
</dbReference>
<dbReference type="InterPro" id="IPR050645">
    <property type="entry name" value="Histidine_acid_phosphatase"/>
</dbReference>
<dbReference type="EMBL" id="HBHW01000926">
    <property type="protein sequence ID" value="CAE0032806.1"/>
    <property type="molecule type" value="Transcribed_RNA"/>
</dbReference>
<proteinExistence type="inferred from homology"/>
<comment type="similarity">
    <text evidence="1">Belongs to the histidine acid phosphatase family.</text>
</comment>
<evidence type="ECO:0000256" key="1">
    <source>
        <dbReference type="ARBA" id="ARBA00005375"/>
    </source>
</evidence>
<dbReference type="PANTHER" id="PTHR11567:SF110">
    <property type="entry name" value="2-PHOSPHOXYLOSE PHOSPHATASE 1"/>
    <property type="match status" value="1"/>
</dbReference>
<keyword evidence="2" id="KW-0378">Hydrolase</keyword>
<evidence type="ECO:0000256" key="3">
    <source>
        <dbReference type="SAM" id="SignalP"/>
    </source>
</evidence>
<protein>
    <recommendedName>
        <fullName evidence="5">Acid phosphatase</fullName>
    </recommendedName>
</protein>
<dbReference type="Pfam" id="PF00328">
    <property type="entry name" value="His_Phos_2"/>
    <property type="match status" value="1"/>
</dbReference>
<dbReference type="GO" id="GO:0016791">
    <property type="term" value="F:phosphatase activity"/>
    <property type="evidence" value="ECO:0007669"/>
    <property type="project" value="TreeGrafter"/>
</dbReference>
<name>A0A7S3E5M2_9RHOD</name>
<dbReference type="InterPro" id="IPR000560">
    <property type="entry name" value="His_Pase_clade-2"/>
</dbReference>
<feature type="chain" id="PRO_5030776877" description="Acid phosphatase" evidence="3">
    <location>
        <begin position="24"/>
        <end position="190"/>
    </location>
</feature>
<evidence type="ECO:0008006" key="5">
    <source>
        <dbReference type="Google" id="ProtNLM"/>
    </source>
</evidence>
<feature type="signal peptide" evidence="3">
    <location>
        <begin position="1"/>
        <end position="23"/>
    </location>
</feature>
<organism evidence="4">
    <name type="scientific">Rhodosorus marinus</name>
    <dbReference type="NCBI Taxonomy" id="101924"/>
    <lineage>
        <taxon>Eukaryota</taxon>
        <taxon>Rhodophyta</taxon>
        <taxon>Stylonematophyceae</taxon>
        <taxon>Stylonematales</taxon>
        <taxon>Stylonemataceae</taxon>
        <taxon>Rhodosorus</taxon>
    </lineage>
</organism>
<accession>A0A7S3E5M2</accession>
<dbReference type="Gene3D" id="3.40.50.1240">
    <property type="entry name" value="Phosphoglycerate mutase-like"/>
    <property type="match status" value="1"/>
</dbReference>
<evidence type="ECO:0000256" key="2">
    <source>
        <dbReference type="ARBA" id="ARBA00022801"/>
    </source>
</evidence>
<reference evidence="4" key="1">
    <citation type="submission" date="2021-01" db="EMBL/GenBank/DDBJ databases">
        <authorList>
            <person name="Corre E."/>
            <person name="Pelletier E."/>
            <person name="Niang G."/>
            <person name="Scheremetjew M."/>
            <person name="Finn R."/>
            <person name="Kale V."/>
            <person name="Holt S."/>
            <person name="Cochrane G."/>
            <person name="Meng A."/>
            <person name="Brown T."/>
            <person name="Cohen L."/>
        </authorList>
    </citation>
    <scope>NUCLEOTIDE SEQUENCE</scope>
    <source>
        <strain evidence="4">CCMP 769</strain>
    </source>
</reference>
<gene>
    <name evidence="4" type="ORF">RMAR00112_LOCUS746</name>
</gene>
<dbReference type="InterPro" id="IPR029033">
    <property type="entry name" value="His_PPase_superfam"/>
</dbReference>
<sequence length="190" mass="20909">MGARCLFPGFILVVALLSELSLANMLHVSIVFRHGVRTHLSKNSDPLDGEGEARLLVPEGGDEARRLGNFIRNTYLTTEDDSMKISQSEPSYTSIRDAKIVSSNLVRTTSTAAGFADGLYPDQAVPVTISGLEEDDFLIRAYTKCPNFSERWGTLHRWFRIIVSVRRCFIGAPADGLLRYSAVSCPAQLG</sequence>
<keyword evidence="3" id="KW-0732">Signal</keyword>